<feature type="domain" description="CNNM transmembrane" evidence="12">
    <location>
        <begin position="1"/>
        <end position="189"/>
    </location>
</feature>
<proteinExistence type="inferred from homology"/>
<dbReference type="EMBL" id="CAACYI010000001">
    <property type="protein sequence ID" value="VFB16994.1"/>
    <property type="molecule type" value="Genomic_DNA"/>
</dbReference>
<dbReference type="PANTHER" id="PTHR22777:SF17">
    <property type="entry name" value="UPF0053 PROTEIN SLL0260"/>
    <property type="match status" value="1"/>
</dbReference>
<dbReference type="InterPro" id="IPR005170">
    <property type="entry name" value="Transptr-assoc_dom"/>
</dbReference>
<evidence type="ECO:0000256" key="8">
    <source>
        <dbReference type="PROSITE-ProRule" id="PRU00703"/>
    </source>
</evidence>
<name>A0A8H2QYQ0_9FIRM</name>
<protein>
    <submittedName>
        <fullName evidence="13">Mg2+ and Co2+ transporter CorB</fullName>
    </submittedName>
</protein>
<dbReference type="InterPro" id="IPR046342">
    <property type="entry name" value="CBS_dom_sf"/>
</dbReference>
<evidence type="ECO:0000256" key="3">
    <source>
        <dbReference type="ARBA" id="ARBA00022692"/>
    </source>
</evidence>
<dbReference type="AlphaFoldDB" id="A0A8H2QYQ0"/>
<dbReference type="Proteomes" id="UP000377798">
    <property type="component" value="Unassembled WGS sequence"/>
</dbReference>
<dbReference type="PANTHER" id="PTHR22777">
    <property type="entry name" value="HEMOLYSIN-RELATED"/>
    <property type="match status" value="1"/>
</dbReference>
<feature type="transmembrane region" description="Helical" evidence="10">
    <location>
        <begin position="6"/>
        <end position="29"/>
    </location>
</feature>
<keyword evidence="3 9" id="KW-0812">Transmembrane</keyword>
<keyword evidence="4" id="KW-0677">Repeat</keyword>
<dbReference type="PROSITE" id="PS51371">
    <property type="entry name" value="CBS"/>
    <property type="match status" value="2"/>
</dbReference>
<dbReference type="Pfam" id="PF01595">
    <property type="entry name" value="CNNM"/>
    <property type="match status" value="1"/>
</dbReference>
<evidence type="ECO:0000256" key="2">
    <source>
        <dbReference type="ARBA" id="ARBA00006337"/>
    </source>
</evidence>
<dbReference type="SUPFAM" id="SSF54631">
    <property type="entry name" value="CBS-domain pair"/>
    <property type="match status" value="1"/>
</dbReference>
<dbReference type="GO" id="GO:0005886">
    <property type="term" value="C:plasma membrane"/>
    <property type="evidence" value="ECO:0007669"/>
    <property type="project" value="TreeGrafter"/>
</dbReference>
<dbReference type="CDD" id="cd04590">
    <property type="entry name" value="CBS_pair_CorC_HlyC_assoc"/>
    <property type="match status" value="1"/>
</dbReference>
<dbReference type="Pfam" id="PF00571">
    <property type="entry name" value="CBS"/>
    <property type="match status" value="2"/>
</dbReference>
<accession>A0A8H2QYQ0</accession>
<evidence type="ECO:0000259" key="12">
    <source>
        <dbReference type="PROSITE" id="PS51846"/>
    </source>
</evidence>
<organism evidence="13 14">
    <name type="scientific">Urinicoccus massiliensis</name>
    <dbReference type="NCBI Taxonomy" id="1723382"/>
    <lineage>
        <taxon>Bacteria</taxon>
        <taxon>Bacillati</taxon>
        <taxon>Bacillota</taxon>
        <taxon>Tissierellia</taxon>
        <taxon>Tissierellales</taxon>
        <taxon>Peptoniphilaceae</taxon>
        <taxon>Urinicoccus</taxon>
    </lineage>
</organism>
<dbReference type="GO" id="GO:0050660">
    <property type="term" value="F:flavin adenine dinucleotide binding"/>
    <property type="evidence" value="ECO:0007669"/>
    <property type="project" value="InterPro"/>
</dbReference>
<sequence length="418" mass="47268">MDPNSIIQILSLIILIGLSAFFSSSETALTTLSPYKVRQLKDKKVKNAGFLEKVLEEPSKMITTILVGNNIVNIGASAIATVFFTKLYGGSKGPILSTVVMTILVLIFGEITPKSLAQINPEPMALRSSGIILVLKKILTPLIYLLGIITNFLIRVLGGKNAGADKITKEEIRTIVDVSEEQGILMDEETSFINNVLDIKEDQALSIMTPRTSVSALDIECSHQELFDFIQENNFSRIPVYRENIDHIVGVLHLKDLVLPLEKHKSIKIEDYLHEPYFGYEYMPVIDLFRQMRQRNVSLSIIVDEYGGTSGIISIEDIVEEFLGEIDDEYDQENPFIKLEKNHYRIDPELRIDEVNETFGLNLESENYDSIGGWVMEQLERLPVEGDEVKQGKTLFIVKKMDKRKIESLDLILLEDKE</sequence>
<evidence type="ECO:0000256" key="1">
    <source>
        <dbReference type="ARBA" id="ARBA00004141"/>
    </source>
</evidence>
<evidence type="ECO:0000256" key="7">
    <source>
        <dbReference type="ARBA" id="ARBA00023136"/>
    </source>
</evidence>
<comment type="subcellular location">
    <subcellularLocation>
        <location evidence="1">Membrane</location>
        <topology evidence="1">Multi-pass membrane protein</topology>
    </subcellularLocation>
</comment>
<evidence type="ECO:0000256" key="4">
    <source>
        <dbReference type="ARBA" id="ARBA00022737"/>
    </source>
</evidence>
<evidence type="ECO:0000313" key="13">
    <source>
        <dbReference type="EMBL" id="VFB16994.1"/>
    </source>
</evidence>
<dbReference type="Pfam" id="PF03471">
    <property type="entry name" value="CorC_HlyC"/>
    <property type="match status" value="1"/>
</dbReference>
<dbReference type="RefSeq" id="WP_131749659.1">
    <property type="nucleotide sequence ID" value="NZ_CAACYI010000001.1"/>
</dbReference>
<dbReference type="FunFam" id="3.10.580.10:FF:000002">
    <property type="entry name" value="Magnesium/cobalt efflux protein CorC"/>
    <property type="match status" value="1"/>
</dbReference>
<comment type="caution">
    <text evidence="13">The sequence shown here is derived from an EMBL/GenBank/DDBJ whole genome shotgun (WGS) entry which is preliminary data.</text>
</comment>
<feature type="domain" description="CBS" evidence="11">
    <location>
        <begin position="272"/>
        <end position="329"/>
    </location>
</feature>
<dbReference type="InterPro" id="IPR000644">
    <property type="entry name" value="CBS_dom"/>
</dbReference>
<dbReference type="InterPro" id="IPR002550">
    <property type="entry name" value="CNNM"/>
</dbReference>
<comment type="similarity">
    <text evidence="2">Belongs to the UPF0053 family.</text>
</comment>
<evidence type="ECO:0000313" key="14">
    <source>
        <dbReference type="Proteomes" id="UP000377798"/>
    </source>
</evidence>
<evidence type="ECO:0000256" key="9">
    <source>
        <dbReference type="PROSITE-ProRule" id="PRU01193"/>
    </source>
</evidence>
<evidence type="ECO:0000259" key="11">
    <source>
        <dbReference type="PROSITE" id="PS51371"/>
    </source>
</evidence>
<feature type="transmembrane region" description="Helical" evidence="10">
    <location>
        <begin position="95"/>
        <end position="117"/>
    </location>
</feature>
<feature type="transmembrane region" description="Helical" evidence="10">
    <location>
        <begin position="70"/>
        <end position="89"/>
    </location>
</feature>
<keyword evidence="6 8" id="KW-0129">CBS domain</keyword>
<dbReference type="SMART" id="SM01091">
    <property type="entry name" value="CorC_HlyC"/>
    <property type="match status" value="1"/>
</dbReference>
<keyword evidence="7 9" id="KW-0472">Membrane</keyword>
<reference evidence="13 14" key="1">
    <citation type="submission" date="2019-02" db="EMBL/GenBank/DDBJ databases">
        <authorList>
            <consortium name="Pathogen Informatics"/>
        </authorList>
    </citation>
    <scope>NUCLEOTIDE SEQUENCE [LARGE SCALE GENOMIC DNA]</scope>
    <source>
        <strain evidence="13 14">3012STDY7089603</strain>
    </source>
</reference>
<dbReference type="InterPro" id="IPR036318">
    <property type="entry name" value="FAD-bd_PCMH-like_sf"/>
</dbReference>
<dbReference type="Gene3D" id="3.30.465.10">
    <property type="match status" value="1"/>
</dbReference>
<evidence type="ECO:0000256" key="5">
    <source>
        <dbReference type="ARBA" id="ARBA00022989"/>
    </source>
</evidence>
<gene>
    <name evidence="13" type="primary">yfjD</name>
    <name evidence="13" type="ORF">NCTC13150_01570</name>
</gene>
<feature type="transmembrane region" description="Helical" evidence="10">
    <location>
        <begin position="138"/>
        <end position="158"/>
    </location>
</feature>
<evidence type="ECO:0000256" key="10">
    <source>
        <dbReference type="SAM" id="Phobius"/>
    </source>
</evidence>
<dbReference type="SUPFAM" id="SSF56176">
    <property type="entry name" value="FAD-binding/transporter-associated domain-like"/>
    <property type="match status" value="1"/>
</dbReference>
<evidence type="ECO:0000256" key="6">
    <source>
        <dbReference type="ARBA" id="ARBA00023122"/>
    </source>
</evidence>
<dbReference type="Gene3D" id="3.10.580.10">
    <property type="entry name" value="CBS-domain"/>
    <property type="match status" value="1"/>
</dbReference>
<dbReference type="InterPro" id="IPR044751">
    <property type="entry name" value="Ion_transp-like_CBS"/>
</dbReference>
<dbReference type="InterPro" id="IPR016169">
    <property type="entry name" value="FAD-bd_PCMH_sub2"/>
</dbReference>
<keyword evidence="5 9" id="KW-1133">Transmembrane helix</keyword>
<feature type="domain" description="CBS" evidence="11">
    <location>
        <begin position="208"/>
        <end position="267"/>
    </location>
</feature>
<dbReference type="PROSITE" id="PS51846">
    <property type="entry name" value="CNNM"/>
    <property type="match status" value="1"/>
</dbReference>
<keyword evidence="14" id="KW-1185">Reference proteome</keyword>